<dbReference type="EnsemblMetazoa" id="AAEL019521-RJ">
    <property type="protein sequence ID" value="AAEL019521-PJ"/>
    <property type="gene ID" value="AAEL019521"/>
</dbReference>
<keyword evidence="6 9" id="KW-0472">Membrane</keyword>
<keyword evidence="7" id="KW-1015">Disulfide bond</keyword>
<evidence type="ECO:0000313" key="11">
    <source>
        <dbReference type="EnsemblMetazoa" id="AAEL019521-PD"/>
    </source>
</evidence>
<dbReference type="GO" id="GO:0007041">
    <property type="term" value="P:lysosomal transport"/>
    <property type="evidence" value="ECO:0007669"/>
    <property type="project" value="InterPro"/>
</dbReference>
<evidence type="ECO:0000256" key="5">
    <source>
        <dbReference type="ARBA" id="ARBA00022989"/>
    </source>
</evidence>
<dbReference type="PANTHER" id="PTHR15071">
    <property type="entry name" value="MANNOSE-6-PHOSPHATE RECEPTOR FAMILY MEMBER"/>
    <property type="match status" value="1"/>
</dbReference>
<dbReference type="EnsemblMetazoa" id="AAEL019521-RG">
    <property type="protein sequence ID" value="AAEL019521-PG"/>
    <property type="gene ID" value="AAEL019521"/>
</dbReference>
<keyword evidence="2" id="KW-0813">Transport</keyword>
<dbReference type="SMR" id="A0A6I8TU48"/>
<dbReference type="Pfam" id="PF00878">
    <property type="entry name" value="CIMR"/>
    <property type="match status" value="4"/>
</dbReference>
<dbReference type="InterPro" id="IPR009011">
    <property type="entry name" value="Man6P_isomerase_rcpt-bd_dom_sf"/>
</dbReference>
<dbReference type="GO" id="GO:0005886">
    <property type="term" value="C:plasma membrane"/>
    <property type="evidence" value="ECO:0007669"/>
    <property type="project" value="TreeGrafter"/>
</dbReference>
<dbReference type="EnsemblMetazoa" id="AAEL019521-RC">
    <property type="protein sequence ID" value="AAEL019521-PC"/>
    <property type="gene ID" value="AAEL019521"/>
</dbReference>
<organism evidence="11 12">
    <name type="scientific">Aedes aegypti</name>
    <name type="common">Yellowfever mosquito</name>
    <name type="synonym">Culex aegypti</name>
    <dbReference type="NCBI Taxonomy" id="7159"/>
    <lineage>
        <taxon>Eukaryota</taxon>
        <taxon>Metazoa</taxon>
        <taxon>Ecdysozoa</taxon>
        <taxon>Arthropoda</taxon>
        <taxon>Hexapoda</taxon>
        <taxon>Insecta</taxon>
        <taxon>Pterygota</taxon>
        <taxon>Neoptera</taxon>
        <taxon>Endopterygota</taxon>
        <taxon>Diptera</taxon>
        <taxon>Nematocera</taxon>
        <taxon>Culicoidea</taxon>
        <taxon>Culicidae</taxon>
        <taxon>Culicinae</taxon>
        <taxon>Aedini</taxon>
        <taxon>Aedes</taxon>
        <taxon>Stegomyia</taxon>
    </lineage>
</organism>
<dbReference type="AlphaFoldDB" id="A0A6I8TU48"/>
<dbReference type="GO" id="GO:0005770">
    <property type="term" value="C:late endosome"/>
    <property type="evidence" value="ECO:0007669"/>
    <property type="project" value="TreeGrafter"/>
</dbReference>
<dbReference type="GO" id="GO:0005520">
    <property type="term" value="F:insulin-like growth factor binding"/>
    <property type="evidence" value="ECO:0007669"/>
    <property type="project" value="TreeGrafter"/>
</dbReference>
<dbReference type="EnsemblMetazoa" id="AAEL019521-RA">
    <property type="protein sequence ID" value="AAEL019521-PA"/>
    <property type="gene ID" value="AAEL019521"/>
</dbReference>
<sequence>MSTTGRRRKSIATPKGWRQQPLSAIVPSSHIASNCCNQWIMMMIVAVTALVATYPVGSEANSLALIGENCIVTEPLYNITFNLTELDSELAHHVKSDINERFLFDVCDHLKNPCNGISGGAACLYRNNQTQVLLGMQSTLQLTDGRLHFNFTGGEPCRNGRNFSLDIILMCSYSTVQEPLSVIPYSADQCGYFMFWTTKLACAPLPDRVKTNECAVKDETGYTFNLLPLSHLRYHVPDRSGSHFFVTACKPIHYGHMTMCPPGSSVCFVNSTESDYRKRYHDYGQTDPNPTIENGKLVMNMNSSEGKCQNSKIIFECDPTAQEEAPEYVAKEGCVHLFEWRTPLACKEKKFCAVVDPSSGMMFNMSSLAGQSYTVKEANRSYEFGICKMDKSQCGEGSGACELTKDNSEVVGLGNLNDDLLYNITGAPYLLYKSGSICKQPDQRWSTKIEFICETDKGAKAEPKLVENNNCEVYIQMETELACTEPISCVATNLSNDQQIDLSPLISAEYNYEALVNETLAIAKDKKFFLNVCRPLLSIYGLGCPGGSAACMAVQSANDPTPKEELSMGYPDISLIIVRDRVQLKYLRGSDCPQDKDTKLSTEIEFYCQPKAGRGVPILQEVMHDCHYRFEWATNVMCPQYEGEFHAKTCSIVSNDTDVRVDLQKIFPNGELDVNQRKNSASQELRDGKVQLCTKNVTAVIDYRDRAVKMFFAVADASCEGTGGNINVNLKLECGNSSSFIINEQSPCHLILKQVSPQVCPLVGASGSEDHPTGTTTTIKPPGPTSIVTPTKSPITSTAIPTAATSSSTPASEKSDGDSKAPSDVHGNTDSGGGSVGIILAVLTLISLTGAGGFMLLRNPERRDQLRALFRRRNVLVQYSRVRTSNDEASLLMNPTATLSDSDDEMLI</sequence>
<dbReference type="GO" id="GO:0005537">
    <property type="term" value="F:D-mannose binding"/>
    <property type="evidence" value="ECO:0007669"/>
    <property type="project" value="InterPro"/>
</dbReference>
<dbReference type="EnsemblMetazoa" id="AAEL019521-RL">
    <property type="protein sequence ID" value="AAEL019521-PL"/>
    <property type="gene ID" value="AAEL019521"/>
</dbReference>
<feature type="domain" description="MRH" evidence="10">
    <location>
        <begin position="68"/>
        <end position="204"/>
    </location>
</feature>
<evidence type="ECO:0000256" key="6">
    <source>
        <dbReference type="ARBA" id="ARBA00023136"/>
    </source>
</evidence>
<dbReference type="EnsemblMetazoa" id="AAEL019521-RB">
    <property type="protein sequence ID" value="AAEL019521-PB"/>
    <property type="gene ID" value="AAEL019521"/>
</dbReference>
<dbReference type="OrthoDB" id="4504960at2759"/>
<keyword evidence="3 9" id="KW-0812">Transmembrane</keyword>
<evidence type="ECO:0000256" key="1">
    <source>
        <dbReference type="ARBA" id="ARBA00004308"/>
    </source>
</evidence>
<dbReference type="SUPFAM" id="SSF50911">
    <property type="entry name" value="Mannose 6-phosphate receptor domain"/>
    <property type="match status" value="4"/>
</dbReference>
<evidence type="ECO:0000313" key="12">
    <source>
        <dbReference type="Proteomes" id="UP000008820"/>
    </source>
</evidence>
<dbReference type="InParanoid" id="A0A6I8TU48"/>
<dbReference type="SMART" id="SM01404">
    <property type="entry name" value="CIMR"/>
    <property type="match status" value="5"/>
</dbReference>
<dbReference type="EnsemblMetazoa" id="AAEL019521-RI">
    <property type="protein sequence ID" value="AAEL019521-PI"/>
    <property type="gene ID" value="AAEL019521"/>
</dbReference>
<feature type="transmembrane region" description="Helical" evidence="9">
    <location>
        <begin position="836"/>
        <end position="857"/>
    </location>
</feature>
<feature type="region of interest" description="Disordered" evidence="8">
    <location>
        <begin position="763"/>
        <end position="830"/>
    </location>
</feature>
<dbReference type="EnsemblMetazoa" id="AAEL019521-RK">
    <property type="protein sequence ID" value="AAEL019521-PK"/>
    <property type="gene ID" value="AAEL019521"/>
</dbReference>
<dbReference type="EnsemblMetazoa" id="AAEL019521-RF">
    <property type="protein sequence ID" value="AAEL019521-PF"/>
    <property type="gene ID" value="AAEL019521"/>
</dbReference>
<dbReference type="PROSITE" id="PS51914">
    <property type="entry name" value="MRH"/>
    <property type="match status" value="4"/>
</dbReference>
<feature type="domain" description="MRH" evidence="10">
    <location>
        <begin position="350"/>
        <end position="485"/>
    </location>
</feature>
<keyword evidence="4" id="KW-0732">Signal</keyword>
<feature type="compositionally biased region" description="Basic and acidic residues" evidence="8">
    <location>
        <begin position="813"/>
        <end position="823"/>
    </location>
</feature>
<accession>A0A6I8TU48</accession>
<feature type="domain" description="MRH" evidence="10">
    <location>
        <begin position="487"/>
        <end position="640"/>
    </location>
</feature>
<feature type="domain" description="MRH" evidence="10">
    <location>
        <begin position="212"/>
        <end position="348"/>
    </location>
</feature>
<evidence type="ECO:0000256" key="4">
    <source>
        <dbReference type="ARBA" id="ARBA00022729"/>
    </source>
</evidence>
<evidence type="ECO:0000256" key="3">
    <source>
        <dbReference type="ARBA" id="ARBA00022692"/>
    </source>
</evidence>
<dbReference type="GO" id="GO:0038023">
    <property type="term" value="F:signaling receptor activity"/>
    <property type="evidence" value="ECO:0007669"/>
    <property type="project" value="InterPro"/>
</dbReference>
<dbReference type="Gene3D" id="2.70.130.10">
    <property type="entry name" value="Mannose-6-phosphate receptor binding domain"/>
    <property type="match status" value="4"/>
</dbReference>
<reference evidence="11 12" key="1">
    <citation type="submission" date="2017-06" db="EMBL/GenBank/DDBJ databases">
        <title>Aedes aegypti genome working group (AGWG) sequencing and assembly.</title>
        <authorList>
            <consortium name="Aedes aegypti Genome Working Group (AGWG)"/>
            <person name="Matthews B.J."/>
        </authorList>
    </citation>
    <scope>NUCLEOTIDE SEQUENCE [LARGE SCALE GENOMIC DNA]</scope>
    <source>
        <strain evidence="11 12">LVP_AGWG</strain>
    </source>
</reference>
<dbReference type="FunCoup" id="A0A6I8TU48">
    <property type="interactions" value="200"/>
</dbReference>
<dbReference type="PANTHER" id="PTHR15071:SF17">
    <property type="entry name" value="CATION-INDEPENDENT MANNOSE-6-PHOSPHATE RECEPTOR"/>
    <property type="match status" value="1"/>
</dbReference>
<name>A0A6I8TU48_AEDAE</name>
<evidence type="ECO:0000256" key="2">
    <source>
        <dbReference type="ARBA" id="ARBA00022448"/>
    </source>
</evidence>
<dbReference type="Proteomes" id="UP000008820">
    <property type="component" value="Chromosome 1"/>
</dbReference>
<evidence type="ECO:0000256" key="9">
    <source>
        <dbReference type="SAM" id="Phobius"/>
    </source>
</evidence>
<dbReference type="InterPro" id="IPR000479">
    <property type="entry name" value="CIMR_rpt"/>
</dbReference>
<dbReference type="GO" id="GO:0005802">
    <property type="term" value="C:trans-Golgi network"/>
    <property type="evidence" value="ECO:0007669"/>
    <property type="project" value="TreeGrafter"/>
</dbReference>
<protein>
    <recommendedName>
        <fullName evidence="10">MRH domain-containing protein</fullName>
    </recommendedName>
</protein>
<keyword evidence="5 9" id="KW-1133">Transmembrane helix</keyword>
<proteinExistence type="predicted"/>
<reference evidence="11" key="2">
    <citation type="submission" date="2020-05" db="UniProtKB">
        <authorList>
            <consortium name="EnsemblMetazoa"/>
        </authorList>
    </citation>
    <scope>IDENTIFICATION</scope>
    <source>
        <strain evidence="11">LVP_AGWG</strain>
    </source>
</reference>
<evidence type="ECO:0000256" key="8">
    <source>
        <dbReference type="SAM" id="MobiDB-lite"/>
    </source>
</evidence>
<dbReference type="EnsemblMetazoa" id="AAEL019521-RD">
    <property type="protein sequence ID" value="AAEL019521-PD"/>
    <property type="gene ID" value="AAEL019521"/>
</dbReference>
<evidence type="ECO:0000259" key="10">
    <source>
        <dbReference type="PROSITE" id="PS51914"/>
    </source>
</evidence>
<comment type="subcellular location">
    <subcellularLocation>
        <location evidence="1">Endomembrane system</location>
    </subcellularLocation>
</comment>
<keyword evidence="12" id="KW-1185">Reference proteome</keyword>
<dbReference type="EnsemblMetazoa" id="AAEL019521-RE">
    <property type="protein sequence ID" value="AAEL019521-PE"/>
    <property type="gene ID" value="AAEL019521"/>
</dbReference>
<dbReference type="InterPro" id="IPR044865">
    <property type="entry name" value="MRH_dom"/>
</dbReference>
<feature type="compositionally biased region" description="Low complexity" evidence="8">
    <location>
        <begin position="793"/>
        <end position="812"/>
    </location>
</feature>
<evidence type="ECO:0000256" key="7">
    <source>
        <dbReference type="ARBA" id="ARBA00023157"/>
    </source>
</evidence>
<gene>
    <name evidence="11" type="primary">5566555</name>
</gene>